<evidence type="ECO:0000313" key="2">
    <source>
        <dbReference type="Proteomes" id="UP001335648"/>
    </source>
</evidence>
<dbReference type="EMBL" id="JAULUE010002047">
    <property type="protein sequence ID" value="KAK5912783.1"/>
    <property type="molecule type" value="Genomic_DNA"/>
</dbReference>
<organism evidence="1 2">
    <name type="scientific">Champsocephalus esox</name>
    <name type="common">pike icefish</name>
    <dbReference type="NCBI Taxonomy" id="159716"/>
    <lineage>
        <taxon>Eukaryota</taxon>
        <taxon>Metazoa</taxon>
        <taxon>Chordata</taxon>
        <taxon>Craniata</taxon>
        <taxon>Vertebrata</taxon>
        <taxon>Euteleostomi</taxon>
        <taxon>Actinopterygii</taxon>
        <taxon>Neopterygii</taxon>
        <taxon>Teleostei</taxon>
        <taxon>Neoteleostei</taxon>
        <taxon>Acanthomorphata</taxon>
        <taxon>Eupercaria</taxon>
        <taxon>Perciformes</taxon>
        <taxon>Notothenioidei</taxon>
        <taxon>Channichthyidae</taxon>
        <taxon>Champsocephalus</taxon>
    </lineage>
</organism>
<keyword evidence="2" id="KW-1185">Reference proteome</keyword>
<protein>
    <submittedName>
        <fullName evidence="1">Uncharacterized protein</fullName>
    </submittedName>
</protein>
<name>A0AAN8D340_9TELE</name>
<evidence type="ECO:0000313" key="1">
    <source>
        <dbReference type="EMBL" id="KAK5912783.1"/>
    </source>
</evidence>
<comment type="caution">
    <text evidence="1">The sequence shown here is derived from an EMBL/GenBank/DDBJ whole genome shotgun (WGS) entry which is preliminary data.</text>
</comment>
<gene>
    <name evidence="1" type="ORF">CesoFtcFv8_002621</name>
</gene>
<reference evidence="1 2" key="1">
    <citation type="journal article" date="2023" name="Mol. Biol. Evol.">
        <title>Genomics of Secondarily Temperate Adaptation in the Only Non-Antarctic Icefish.</title>
        <authorList>
            <person name="Rivera-Colon A.G."/>
            <person name="Rayamajhi N."/>
            <person name="Minhas B.F."/>
            <person name="Madrigal G."/>
            <person name="Bilyk K.T."/>
            <person name="Yoon V."/>
            <person name="Hune M."/>
            <person name="Gregory S."/>
            <person name="Cheng C.H.C."/>
            <person name="Catchen J.M."/>
        </authorList>
    </citation>
    <scope>NUCLEOTIDE SEQUENCE [LARGE SCALE GENOMIC DNA]</scope>
    <source>
        <strain evidence="1">JC2023a</strain>
    </source>
</reference>
<dbReference type="AlphaFoldDB" id="A0AAN8D340"/>
<accession>A0AAN8D340</accession>
<proteinExistence type="predicted"/>
<sequence length="67" mass="7762">MVTGRCPLTRSSLSPLSRWHRDTNCELCARQPDYYYNAAAAARQARDVAAPWRLKEWKRAPTSYHLP</sequence>
<dbReference type="Proteomes" id="UP001335648">
    <property type="component" value="Unassembled WGS sequence"/>
</dbReference>